<proteinExistence type="inferred from homology"/>
<dbReference type="OrthoDB" id="9813617at2"/>
<organism evidence="8 9">
    <name type="scientific">Novimethylophilus kurashikiensis</name>
    <dbReference type="NCBI Taxonomy" id="1825523"/>
    <lineage>
        <taxon>Bacteria</taxon>
        <taxon>Pseudomonadati</taxon>
        <taxon>Pseudomonadota</taxon>
        <taxon>Betaproteobacteria</taxon>
        <taxon>Nitrosomonadales</taxon>
        <taxon>Methylophilaceae</taxon>
        <taxon>Novimethylophilus</taxon>
    </lineage>
</organism>
<evidence type="ECO:0000256" key="3">
    <source>
        <dbReference type="ARBA" id="ARBA00022692"/>
    </source>
</evidence>
<protein>
    <submittedName>
        <fullName evidence="8">Multidrug DMT transporter permease</fullName>
    </submittedName>
</protein>
<feature type="transmembrane region" description="Helical" evidence="6">
    <location>
        <begin position="259"/>
        <end position="278"/>
    </location>
</feature>
<evidence type="ECO:0000256" key="6">
    <source>
        <dbReference type="SAM" id="Phobius"/>
    </source>
</evidence>
<comment type="similarity">
    <text evidence="2">Belongs to the EamA transporter family.</text>
</comment>
<evidence type="ECO:0000256" key="5">
    <source>
        <dbReference type="ARBA" id="ARBA00023136"/>
    </source>
</evidence>
<feature type="domain" description="EamA" evidence="7">
    <location>
        <begin position="12"/>
        <end position="149"/>
    </location>
</feature>
<dbReference type="Gene3D" id="1.10.3730.20">
    <property type="match status" value="1"/>
</dbReference>
<dbReference type="InterPro" id="IPR050638">
    <property type="entry name" value="AA-Vitamin_Transporters"/>
</dbReference>
<feature type="transmembrane region" description="Helical" evidence="6">
    <location>
        <begin position="226"/>
        <end position="247"/>
    </location>
</feature>
<keyword evidence="9" id="KW-1185">Reference proteome</keyword>
<feature type="transmembrane region" description="Helical" evidence="6">
    <location>
        <begin position="284"/>
        <end position="302"/>
    </location>
</feature>
<evidence type="ECO:0000256" key="1">
    <source>
        <dbReference type="ARBA" id="ARBA00004141"/>
    </source>
</evidence>
<evidence type="ECO:0000313" key="9">
    <source>
        <dbReference type="Proteomes" id="UP000245081"/>
    </source>
</evidence>
<evidence type="ECO:0000256" key="4">
    <source>
        <dbReference type="ARBA" id="ARBA00022989"/>
    </source>
</evidence>
<accession>A0A2R5FAC1</accession>
<keyword evidence="4 6" id="KW-1133">Transmembrane helix</keyword>
<evidence type="ECO:0000313" key="8">
    <source>
        <dbReference type="EMBL" id="GBG15147.1"/>
    </source>
</evidence>
<feature type="transmembrane region" description="Helical" evidence="6">
    <location>
        <begin position="44"/>
        <end position="63"/>
    </location>
</feature>
<dbReference type="RefSeq" id="WP_109016302.1">
    <property type="nucleotide sequence ID" value="NZ_BDOQ01000013.1"/>
</dbReference>
<evidence type="ECO:0000256" key="2">
    <source>
        <dbReference type="ARBA" id="ARBA00007362"/>
    </source>
</evidence>
<reference evidence="8 9" key="1">
    <citation type="journal article" date="2018" name="Environ. Microbiol.">
        <title>Isolation and genomic characterization of Novimethylophilus kurashikiensis gen. nov. sp. nov., a new lanthanide-dependent methylotrophic species of Methylophilaceae.</title>
        <authorList>
            <person name="Lv H."/>
            <person name="Sahin N."/>
            <person name="Tani A."/>
        </authorList>
    </citation>
    <scope>NUCLEOTIDE SEQUENCE [LARGE SCALE GENOMIC DNA]</scope>
    <source>
        <strain evidence="8 9">La2-4</strain>
    </source>
</reference>
<evidence type="ECO:0000259" key="7">
    <source>
        <dbReference type="Pfam" id="PF00892"/>
    </source>
</evidence>
<dbReference type="InterPro" id="IPR037185">
    <property type="entry name" value="EmrE-like"/>
</dbReference>
<dbReference type="PANTHER" id="PTHR32322:SF2">
    <property type="entry name" value="EAMA DOMAIN-CONTAINING PROTEIN"/>
    <property type="match status" value="1"/>
</dbReference>
<keyword evidence="3 6" id="KW-0812">Transmembrane</keyword>
<dbReference type="Pfam" id="PF00892">
    <property type="entry name" value="EamA"/>
    <property type="match status" value="2"/>
</dbReference>
<dbReference type="InterPro" id="IPR000620">
    <property type="entry name" value="EamA_dom"/>
</dbReference>
<feature type="domain" description="EamA" evidence="7">
    <location>
        <begin position="166"/>
        <end position="301"/>
    </location>
</feature>
<feature type="transmembrane region" description="Helical" evidence="6">
    <location>
        <begin position="195"/>
        <end position="214"/>
    </location>
</feature>
<dbReference type="SUPFAM" id="SSF103481">
    <property type="entry name" value="Multidrug resistance efflux transporter EmrE"/>
    <property type="match status" value="2"/>
</dbReference>
<feature type="transmembrane region" description="Helical" evidence="6">
    <location>
        <begin position="109"/>
        <end position="126"/>
    </location>
</feature>
<comment type="subcellular location">
    <subcellularLocation>
        <location evidence="1">Membrane</location>
        <topology evidence="1">Multi-pass membrane protein</topology>
    </subcellularLocation>
</comment>
<dbReference type="Proteomes" id="UP000245081">
    <property type="component" value="Unassembled WGS sequence"/>
</dbReference>
<gene>
    <name evidence="8" type="ORF">NMK_2750</name>
</gene>
<feature type="transmembrane region" description="Helical" evidence="6">
    <location>
        <begin position="135"/>
        <end position="154"/>
    </location>
</feature>
<dbReference type="EMBL" id="BDOQ01000013">
    <property type="protein sequence ID" value="GBG15147.1"/>
    <property type="molecule type" value="Genomic_DNA"/>
</dbReference>
<keyword evidence="5 6" id="KW-0472">Membrane</keyword>
<name>A0A2R5FAC1_9PROT</name>
<dbReference type="AlphaFoldDB" id="A0A2R5FAC1"/>
<sequence>MTMHLPHRHALLGALMVFISAIGFSSKAVIVKLAYAYVPDPEVMLALRMAFAAPLFMGLWIWARSRPDAKPISRRDTGLLLFFGVLGGYAPMWFDFAGLVYVTAGLERVLLYLYPTMVLLIGAVRYHQHIGRREIFSLVASYAGVALAVGHDMAVLKSGAALTLAGAGLVLMSALTYASYIVFSGRVIPRIGSASFAAASMLVASVSAATHLILTHPVSSVLHLPAPVYGLGLLMAIVATFLPAILLSAGIHRIGSTRASLVGTIGPVSTIVLAYFFLGEMITPLQILGTALVMAGVLATSLQKH</sequence>
<dbReference type="PANTHER" id="PTHR32322">
    <property type="entry name" value="INNER MEMBRANE TRANSPORTER"/>
    <property type="match status" value="1"/>
</dbReference>
<feature type="transmembrane region" description="Helical" evidence="6">
    <location>
        <begin position="160"/>
        <end position="183"/>
    </location>
</feature>
<dbReference type="GO" id="GO:0016020">
    <property type="term" value="C:membrane"/>
    <property type="evidence" value="ECO:0007669"/>
    <property type="project" value="UniProtKB-SubCell"/>
</dbReference>
<comment type="caution">
    <text evidence="8">The sequence shown here is derived from an EMBL/GenBank/DDBJ whole genome shotgun (WGS) entry which is preliminary data.</text>
</comment>
<feature type="transmembrane region" description="Helical" evidence="6">
    <location>
        <begin position="79"/>
        <end position="103"/>
    </location>
</feature>